<keyword evidence="4" id="KW-1185">Reference proteome</keyword>
<dbReference type="PROSITE" id="PS51286">
    <property type="entry name" value="RAP"/>
    <property type="match status" value="1"/>
</dbReference>
<name>A0ABQ7JA13_9APIC</name>
<organism evidence="3 4">
    <name type="scientific">Cardiosporidium cionae</name>
    <dbReference type="NCBI Taxonomy" id="476202"/>
    <lineage>
        <taxon>Eukaryota</taxon>
        <taxon>Sar</taxon>
        <taxon>Alveolata</taxon>
        <taxon>Apicomplexa</taxon>
        <taxon>Aconoidasida</taxon>
        <taxon>Nephromycida</taxon>
        <taxon>Cardiosporidium</taxon>
    </lineage>
</organism>
<evidence type="ECO:0000313" key="4">
    <source>
        <dbReference type="Proteomes" id="UP000823046"/>
    </source>
</evidence>
<feature type="region of interest" description="Disordered" evidence="1">
    <location>
        <begin position="542"/>
        <end position="573"/>
    </location>
</feature>
<dbReference type="SMART" id="SM00952">
    <property type="entry name" value="RAP"/>
    <property type="match status" value="1"/>
</dbReference>
<dbReference type="InterPro" id="IPR058917">
    <property type="entry name" value="RESC6_dom"/>
</dbReference>
<evidence type="ECO:0000313" key="3">
    <source>
        <dbReference type="EMBL" id="KAF8820835.1"/>
    </source>
</evidence>
<feature type="compositionally biased region" description="Polar residues" evidence="1">
    <location>
        <begin position="552"/>
        <end position="562"/>
    </location>
</feature>
<dbReference type="EMBL" id="JADAQX010000290">
    <property type="protein sequence ID" value="KAF8820835.1"/>
    <property type="molecule type" value="Genomic_DNA"/>
</dbReference>
<dbReference type="PANTHER" id="PTHR21228">
    <property type="entry name" value="FAST LEU-RICH DOMAIN-CONTAINING"/>
    <property type="match status" value="1"/>
</dbReference>
<proteinExistence type="predicted"/>
<protein>
    <submittedName>
        <fullName evidence="3">RAP domain-containing protein</fullName>
    </submittedName>
</protein>
<sequence length="622" mass="71098">MVVPPLETYRSTSYIATTLSPSTLSAFSHESAETPFEAQKVALPVLPSQTEHPIPEVDAVQLPSSKPLIAHKSFEKTLYRPPPAELQSNASNQNRAETLSWMQSADVLVKLFFKSAKANVRDEKLWKEYAQRAISMAPYMAPTDIAVTFYCFAKIRYYDERMINTISPYIVQFIEEFSVWGLVMMLNAFRKLEIAKFGTIELIAQQLCTKNKQLTSQDVALCANALGFFYIYHPPVWKKLIETIHELGPSMAILHVAIVVEAMAKLDIREPHCLRLLSNIAKKEGKHLSSELLAGMFCGFIKLDYNSPSLVSQMKNPLVSRLAHAMALPERERTLGRRNDTFDVQSLSNLTFSLICLIGCTDEVCMTLLQLLSKRLKNFNDEKLKKLKAVELMLRLCLPKVYNSLDKEILYFLKMVEKTPLSKNVSRRSARWAYEVQWCLHQMQIKFSLQASLDGQALDIALLNNNVIIKCAGPHSFYVNELKRTAYSKLQQRLLQAEGKYVAILPYYDWNALQSVEDKKDYLRAFGRRTAEKMAQQHWIRDRDTHGDEFNSPGNLSDSEPTIPSAPSDINEGYDFKEDGIYSLLEARRFEDEDWSGEEVEHSLRSDEKVVTLDELKEFTKK</sequence>
<dbReference type="Pfam" id="PF26188">
    <property type="entry name" value="RESC6"/>
    <property type="match status" value="1"/>
</dbReference>
<evidence type="ECO:0000259" key="2">
    <source>
        <dbReference type="PROSITE" id="PS51286"/>
    </source>
</evidence>
<dbReference type="InterPro" id="IPR050870">
    <property type="entry name" value="FAST_kinase"/>
</dbReference>
<dbReference type="PANTHER" id="PTHR21228:SF40">
    <property type="entry name" value="LD45607P"/>
    <property type="match status" value="1"/>
</dbReference>
<feature type="domain" description="RAP" evidence="2">
    <location>
        <begin position="467"/>
        <end position="525"/>
    </location>
</feature>
<reference evidence="3 4" key="1">
    <citation type="journal article" date="2020" name="bioRxiv">
        <title>Metabolic contributions of an alphaproteobacterial endosymbiont in the apicomplexan Cardiosporidium cionae.</title>
        <authorList>
            <person name="Hunter E.S."/>
            <person name="Paight C.J."/>
            <person name="Lane C.E."/>
        </authorList>
    </citation>
    <scope>NUCLEOTIDE SEQUENCE [LARGE SCALE GENOMIC DNA]</scope>
    <source>
        <strain evidence="3">ESH_2018</strain>
    </source>
</reference>
<accession>A0ABQ7JA13</accession>
<comment type="caution">
    <text evidence="3">The sequence shown here is derived from an EMBL/GenBank/DDBJ whole genome shotgun (WGS) entry which is preliminary data.</text>
</comment>
<evidence type="ECO:0000256" key="1">
    <source>
        <dbReference type="SAM" id="MobiDB-lite"/>
    </source>
</evidence>
<dbReference type="Proteomes" id="UP000823046">
    <property type="component" value="Unassembled WGS sequence"/>
</dbReference>
<dbReference type="InterPro" id="IPR013584">
    <property type="entry name" value="RAP"/>
</dbReference>
<gene>
    <name evidence="3" type="ORF">IE077_002759</name>
</gene>
<dbReference type="Pfam" id="PF08373">
    <property type="entry name" value="RAP"/>
    <property type="match status" value="1"/>
</dbReference>